<dbReference type="GO" id="GO:0046872">
    <property type="term" value="F:metal ion binding"/>
    <property type="evidence" value="ECO:0007669"/>
    <property type="project" value="UniProtKB-KW"/>
</dbReference>
<evidence type="ECO:0000313" key="10">
    <source>
        <dbReference type="EMBL" id="ODN72728.1"/>
    </source>
</evidence>
<keyword evidence="4" id="KW-0479">Metal-binding</keyword>
<dbReference type="InterPro" id="IPR001590">
    <property type="entry name" value="Peptidase_M12B"/>
</dbReference>
<reference evidence="10 11" key="1">
    <citation type="submission" date="2016-06" db="EMBL/GenBank/DDBJ databases">
        <title>Evolution of pathogenesis and genome organization in the Tremellales.</title>
        <authorList>
            <person name="Cuomo C."/>
            <person name="Litvintseva A."/>
            <person name="Heitman J."/>
            <person name="Chen Y."/>
            <person name="Sun S."/>
            <person name="Springer D."/>
            <person name="Dromer F."/>
            <person name="Young S."/>
            <person name="Zeng Q."/>
            <person name="Chapman S."/>
            <person name="Gujja S."/>
            <person name="Saif S."/>
            <person name="Birren B."/>
        </authorList>
    </citation>
    <scope>NUCLEOTIDE SEQUENCE [LARGE SCALE GENOMIC DNA]</scope>
    <source>
        <strain evidence="10 11">CBS 6039</strain>
    </source>
</reference>
<dbReference type="OrthoDB" id="5951731at2759"/>
<gene>
    <name evidence="10" type="ORF">L202_08166</name>
</gene>
<feature type="domain" description="Disintegrin" evidence="8">
    <location>
        <begin position="539"/>
        <end position="627"/>
    </location>
</feature>
<keyword evidence="6" id="KW-0812">Transmembrane</keyword>
<feature type="domain" description="Peptidase M12B" evidence="9">
    <location>
        <begin position="307"/>
        <end position="514"/>
    </location>
</feature>
<feature type="region of interest" description="Disordered" evidence="5">
    <location>
        <begin position="826"/>
        <end position="860"/>
    </location>
</feature>
<dbReference type="Gene3D" id="3.40.390.10">
    <property type="entry name" value="Collagenase (Catalytic Domain)"/>
    <property type="match status" value="1"/>
</dbReference>
<keyword evidence="6" id="KW-0472">Membrane</keyword>
<feature type="signal peptide" evidence="7">
    <location>
        <begin position="1"/>
        <end position="28"/>
    </location>
</feature>
<evidence type="ECO:0000256" key="2">
    <source>
        <dbReference type="ARBA" id="ARBA00056552"/>
    </source>
</evidence>
<name>A0A1E3H8R6_9TREE</name>
<evidence type="ECO:0000256" key="3">
    <source>
        <dbReference type="ARBA" id="ARBA00074021"/>
    </source>
</evidence>
<dbReference type="PANTHER" id="PTHR11905">
    <property type="entry name" value="ADAM A DISINTEGRIN AND METALLOPROTEASE DOMAIN"/>
    <property type="match status" value="1"/>
</dbReference>
<comment type="caution">
    <text evidence="10">The sequence shown here is derived from an EMBL/GenBank/DDBJ whole genome shotgun (WGS) entry which is preliminary data.</text>
</comment>
<feature type="chain" id="PRO_5009128983" description="Disintegrin and metalloproteinase domain-containing protein B" evidence="7">
    <location>
        <begin position="29"/>
        <end position="860"/>
    </location>
</feature>
<evidence type="ECO:0000256" key="6">
    <source>
        <dbReference type="SAM" id="Phobius"/>
    </source>
</evidence>
<feature type="region of interest" description="Disordered" evidence="5">
    <location>
        <begin position="29"/>
        <end position="76"/>
    </location>
</feature>
<dbReference type="GeneID" id="30159475"/>
<dbReference type="InterPro" id="IPR034028">
    <property type="entry name" value="ZnMc_ADAM_fungal"/>
</dbReference>
<dbReference type="FunFam" id="4.10.70.10:FF:000003">
    <property type="entry name" value="Disintegrin and metalloproteinase domain-containing protein 17"/>
    <property type="match status" value="1"/>
</dbReference>
<keyword evidence="1" id="KW-1015">Disulfide bond</keyword>
<dbReference type="RefSeq" id="XP_018988669.1">
    <property type="nucleotide sequence ID" value="XM_019143006.1"/>
</dbReference>
<dbReference type="PROSITE" id="PS50215">
    <property type="entry name" value="ADAM_MEPRO"/>
    <property type="match status" value="1"/>
</dbReference>
<dbReference type="SUPFAM" id="SSF57552">
    <property type="entry name" value="Blood coagulation inhibitor (disintegrin)"/>
    <property type="match status" value="1"/>
</dbReference>
<dbReference type="InterPro" id="IPR024079">
    <property type="entry name" value="MetalloPept_cat_dom_sf"/>
</dbReference>
<dbReference type="SUPFAM" id="SSF55486">
    <property type="entry name" value="Metalloproteases ('zincins'), catalytic domain"/>
    <property type="match status" value="1"/>
</dbReference>
<dbReference type="Pfam" id="PF13688">
    <property type="entry name" value="Reprolysin_5"/>
    <property type="match status" value="1"/>
</dbReference>
<dbReference type="InterPro" id="IPR036436">
    <property type="entry name" value="Disintegrin_dom_sf"/>
</dbReference>
<dbReference type="GO" id="GO:0006508">
    <property type="term" value="P:proteolysis"/>
    <property type="evidence" value="ECO:0007669"/>
    <property type="project" value="InterPro"/>
</dbReference>
<dbReference type="Proteomes" id="UP000094065">
    <property type="component" value="Unassembled WGS sequence"/>
</dbReference>
<evidence type="ECO:0000256" key="1">
    <source>
        <dbReference type="ARBA" id="ARBA00023157"/>
    </source>
</evidence>
<dbReference type="InterPro" id="IPR001762">
    <property type="entry name" value="Disintegrin_dom"/>
</dbReference>
<dbReference type="CDD" id="cd04271">
    <property type="entry name" value="ZnMc_ADAM_fungal"/>
    <property type="match status" value="1"/>
</dbReference>
<comment type="caution">
    <text evidence="4">Lacks conserved residue(s) required for the propagation of feature annotation.</text>
</comment>
<dbReference type="PROSITE" id="PS50214">
    <property type="entry name" value="DISINTEGRIN_2"/>
    <property type="match status" value="1"/>
</dbReference>
<evidence type="ECO:0000256" key="7">
    <source>
        <dbReference type="SAM" id="SignalP"/>
    </source>
</evidence>
<dbReference type="EMBL" id="AWGJ01000014">
    <property type="protein sequence ID" value="ODN72728.1"/>
    <property type="molecule type" value="Genomic_DNA"/>
</dbReference>
<feature type="compositionally biased region" description="Gly residues" evidence="5">
    <location>
        <begin position="826"/>
        <end position="841"/>
    </location>
</feature>
<keyword evidence="4" id="KW-0862">Zinc</keyword>
<keyword evidence="7" id="KW-0732">Signal</keyword>
<evidence type="ECO:0000259" key="9">
    <source>
        <dbReference type="PROSITE" id="PS50215"/>
    </source>
</evidence>
<dbReference type="GO" id="GO:0004222">
    <property type="term" value="F:metalloendopeptidase activity"/>
    <property type="evidence" value="ECO:0007669"/>
    <property type="project" value="InterPro"/>
</dbReference>
<feature type="binding site" evidence="4">
    <location>
        <position position="467"/>
    </location>
    <ligand>
        <name>Zn(2+)</name>
        <dbReference type="ChEBI" id="CHEBI:29105"/>
        <note>catalytic</note>
    </ligand>
</feature>
<dbReference type="STRING" id="1295533.A0A1E3H8R6"/>
<evidence type="ECO:0000259" key="8">
    <source>
        <dbReference type="PROSITE" id="PS50214"/>
    </source>
</evidence>
<accession>A0A1E3H8R6</accession>
<feature type="active site" evidence="4">
    <location>
        <position position="458"/>
    </location>
</feature>
<dbReference type="SMART" id="SM00050">
    <property type="entry name" value="DISIN"/>
    <property type="match status" value="1"/>
</dbReference>
<proteinExistence type="predicted"/>
<dbReference type="AlphaFoldDB" id="A0A1E3H8R6"/>
<feature type="binding site" evidence="4">
    <location>
        <position position="457"/>
    </location>
    <ligand>
        <name>Zn(2+)</name>
        <dbReference type="ChEBI" id="CHEBI:29105"/>
        <note>catalytic</note>
    </ligand>
</feature>
<evidence type="ECO:0000256" key="4">
    <source>
        <dbReference type="PROSITE-ProRule" id="PRU00276"/>
    </source>
</evidence>
<dbReference type="Gene3D" id="4.10.70.10">
    <property type="entry name" value="Disintegrin domain"/>
    <property type="match status" value="1"/>
</dbReference>
<keyword evidence="11" id="KW-1185">Reference proteome</keyword>
<keyword evidence="6" id="KW-1133">Transmembrane helix</keyword>
<feature type="binding site" evidence="4">
    <location>
        <position position="461"/>
    </location>
    <ligand>
        <name>Zn(2+)</name>
        <dbReference type="ChEBI" id="CHEBI:29105"/>
        <note>catalytic</note>
    </ligand>
</feature>
<evidence type="ECO:0000313" key="11">
    <source>
        <dbReference type="Proteomes" id="UP000094065"/>
    </source>
</evidence>
<dbReference type="Pfam" id="PF00200">
    <property type="entry name" value="Disintegrin"/>
    <property type="match status" value="1"/>
</dbReference>
<sequence>MIGSSTQWRPLALLVLGLAILLTSGVDARSPHPPPLRRITTTSAHLSILPRKPPPPSKKNGYLSPRFSTPLPPPPPTLKHSDSLILSLDLPDLLPFEVKLLVHPSEYLFHPEAKVSYGQSSFGSERLRQEDWRLYTGSVIAPYYVDRLTTLHSISANLPESEKQNILGRASVMVHHPGDLSGHGAVWEGSFEVLGEMYNVMTRDKYDRIKTTEDVAVEGMGEMVVFRQSDMRHDNVTSSSCSHDNLDFNDPHHNPLFRPSSPLTPPSLFGPLLDNLWTRDDTAGGMDVSTNYIDSINSTSGCPDTQKIVYMGVALDCTYIASYGSTDAARTQVLNDWNQVSALYKQTFNISIGIIELQVQNMTCPTTAVTGEEWNVGCSDNVTLDERLSRFSDWRGNKGDDGAGLWHLMSACPTDSEVGVAWLGTLCQTDSSTQSGQTVSGTGISTATKTEWSLVSHEIGHGFGAIHDCTSGCSLSGSCCPLSKSTCDADGQYIMNPTTSSSETTFSGCTLGNICTNIGNRQVTTSCIETPGARTVISLQQCGNGIVEDGEDCDPGGNSTSACCDSSTCKFISNAKCDPSNSACCTSSCQYAAANTTCRAAVDATCDYAETCPGDSADCPEDKTADDGKSCGSGGLACAGGVCTSLDKQCASAGGSLGLTTACGQKDDTSCVVSCKDPNSTNQCVVLQTPLIDGSSCGYAGHCYNSTCEKGSWQDTAAAWYKQNLQISIPVTVVAGLLFLALVVAICRCIARGCTGNRGAAGKQYKGQQVPTMAQYPPPPAPPGMMASAPPPPPAGGMNGAGVGAGYGQQQGYDYGNGYGNGYGGGYGQGGYPQQQQGGGWVDERTYNGQNYGRHEAYGR</sequence>
<evidence type="ECO:0000256" key="5">
    <source>
        <dbReference type="SAM" id="MobiDB-lite"/>
    </source>
</evidence>
<protein>
    <recommendedName>
        <fullName evidence="3">Disintegrin and metalloproteinase domain-containing protein B</fullName>
    </recommendedName>
</protein>
<feature type="transmembrane region" description="Helical" evidence="6">
    <location>
        <begin position="731"/>
        <end position="751"/>
    </location>
</feature>
<dbReference type="PANTHER" id="PTHR11905:SF159">
    <property type="entry name" value="ADAM METALLOPROTEASE"/>
    <property type="match status" value="1"/>
</dbReference>
<comment type="function">
    <text evidence="2">Probable zinc protease.</text>
</comment>
<organism evidence="10 11">
    <name type="scientific">Cryptococcus amylolentus CBS 6039</name>
    <dbReference type="NCBI Taxonomy" id="1295533"/>
    <lineage>
        <taxon>Eukaryota</taxon>
        <taxon>Fungi</taxon>
        <taxon>Dikarya</taxon>
        <taxon>Basidiomycota</taxon>
        <taxon>Agaricomycotina</taxon>
        <taxon>Tremellomycetes</taxon>
        <taxon>Tremellales</taxon>
        <taxon>Cryptococcaceae</taxon>
        <taxon>Cryptococcus</taxon>
    </lineage>
</organism>